<evidence type="ECO:0000256" key="1">
    <source>
        <dbReference type="ARBA" id="ARBA00022729"/>
    </source>
</evidence>
<dbReference type="KEGG" id="cprv:CYPRO_1339"/>
<dbReference type="RefSeq" id="WP_114983859.1">
    <property type="nucleotide sequence ID" value="NZ_CP027806.1"/>
</dbReference>
<dbReference type="InterPro" id="IPR029046">
    <property type="entry name" value="LolA/LolB/LppX"/>
</dbReference>
<dbReference type="Gene3D" id="2.50.20.10">
    <property type="entry name" value="Lipoprotein localisation LolA/LolB/LppX"/>
    <property type="match status" value="1"/>
</dbReference>
<dbReference type="EMBL" id="CP027806">
    <property type="protein sequence ID" value="AXJ00595.1"/>
    <property type="molecule type" value="Genomic_DNA"/>
</dbReference>
<organism evidence="2 3">
    <name type="scientific">Cyclonatronum proteinivorum</name>
    <dbReference type="NCBI Taxonomy" id="1457365"/>
    <lineage>
        <taxon>Bacteria</taxon>
        <taxon>Pseudomonadati</taxon>
        <taxon>Balneolota</taxon>
        <taxon>Balneolia</taxon>
        <taxon>Balneolales</taxon>
        <taxon>Cyclonatronaceae</taxon>
        <taxon>Cyclonatronum</taxon>
    </lineage>
</organism>
<dbReference type="CDD" id="cd16325">
    <property type="entry name" value="LolA"/>
    <property type="match status" value="1"/>
</dbReference>
<dbReference type="InterPro" id="IPR004564">
    <property type="entry name" value="OM_lipoprot_carrier_LolA-like"/>
</dbReference>
<proteinExistence type="predicted"/>
<keyword evidence="3" id="KW-1185">Reference proteome</keyword>
<keyword evidence="2" id="KW-0449">Lipoprotein</keyword>
<protein>
    <submittedName>
        <fullName evidence="2">Outer membrane lipoprotein-sorting protein</fullName>
    </submittedName>
</protein>
<accession>A0A345UJE3</accession>
<reference evidence="2 3" key="1">
    <citation type="submission" date="2018-03" db="EMBL/GenBank/DDBJ databases">
        <title>Phenotypic and genomic properties of Cyclonatronum proteinivorum gen. nov., sp. nov., a haloalkaliphilic bacteroidete from soda lakes possessing Na+-translocating rhodopsin.</title>
        <authorList>
            <person name="Toshchakov S.V."/>
            <person name="Korzhenkov A."/>
            <person name="Samarov N.I."/>
            <person name="Kublanov I.V."/>
            <person name="Muntyan M.S."/>
            <person name="Sorokin D.Y."/>
        </authorList>
    </citation>
    <scope>NUCLEOTIDE SEQUENCE [LARGE SCALE GENOMIC DNA]</scope>
    <source>
        <strain evidence="2 3">Omega</strain>
    </source>
</reference>
<dbReference type="AlphaFoldDB" id="A0A345UJE3"/>
<evidence type="ECO:0000313" key="3">
    <source>
        <dbReference type="Proteomes" id="UP000254808"/>
    </source>
</evidence>
<name>A0A345UJE3_9BACT</name>
<dbReference type="SUPFAM" id="SSF89392">
    <property type="entry name" value="Prokaryotic lipoproteins and lipoprotein localization factors"/>
    <property type="match status" value="1"/>
</dbReference>
<gene>
    <name evidence="2" type="ORF">CYPRO_1339</name>
</gene>
<sequence>MHIFTAFIWMIWPLFWYGETYLPALFGPAAPFATEATAVVIPASEAADTPMVLARLGERIQAGEVFTARMQHRFLDGFTQEEVSSEGQVWVGADSYKIATDTQLISVEGRVSTVLNIQPNQLIISQYTPEEDDFAPSRFLGSYQDRFTVSRVEEEGRFTVVTLVATDPFELITLARITLDTNSLLPHEMYAEDLNENQFFITFEDGALTEAAEDTFRFTWPEAAEIIDLRE</sequence>
<dbReference type="Proteomes" id="UP000254808">
    <property type="component" value="Chromosome"/>
</dbReference>
<dbReference type="OrthoDB" id="1524151at2"/>
<evidence type="ECO:0000313" key="2">
    <source>
        <dbReference type="EMBL" id="AXJ00595.1"/>
    </source>
</evidence>
<keyword evidence="1" id="KW-0732">Signal</keyword>